<feature type="domain" description="C2" evidence="1">
    <location>
        <begin position="791"/>
        <end position="917"/>
    </location>
</feature>
<dbReference type="Proteomes" id="UP001306508">
    <property type="component" value="Unassembled WGS sequence"/>
</dbReference>
<evidence type="ECO:0000313" key="5">
    <source>
        <dbReference type="Proteomes" id="UP001306508"/>
    </source>
</evidence>
<dbReference type="SUPFAM" id="SSF49562">
    <property type="entry name" value="C2 domain (Calcium/lipid-binding domain, CaLB)"/>
    <property type="match status" value="1"/>
</dbReference>
<dbReference type="InterPro" id="IPR035892">
    <property type="entry name" value="C2_domain_sf"/>
</dbReference>
<dbReference type="InterPro" id="IPR052811">
    <property type="entry name" value="Glucose_resp_signaling"/>
</dbReference>
<dbReference type="Gene3D" id="1.20.58.1100">
    <property type="match status" value="1"/>
</dbReference>
<name>A0AAN8A735_9SACH</name>
<dbReference type="PANTHER" id="PTHR47263">
    <property type="entry name" value="ADENYLATE CYCLASE ACTIVATION PROTEIN GIT1"/>
    <property type="match status" value="1"/>
</dbReference>
<dbReference type="PANTHER" id="PTHR47263:SF1">
    <property type="entry name" value="C2 DOMAIN PROTEIN (AFU_ORTHOLOGUE AFUA_7G02350)"/>
    <property type="match status" value="1"/>
</dbReference>
<dbReference type="EMBL" id="JAWIZZ010000045">
    <property type="protein sequence ID" value="KAK5779957.1"/>
    <property type="molecule type" value="Genomic_DNA"/>
</dbReference>
<comment type="caution">
    <text evidence="4">The sequence shown here is derived from an EMBL/GenBank/DDBJ whole genome shotgun (WGS) entry which is preliminary data.</text>
</comment>
<evidence type="ECO:0000259" key="1">
    <source>
        <dbReference type="PROSITE" id="PS50004"/>
    </source>
</evidence>
<dbReference type="Gene3D" id="2.60.40.150">
    <property type="entry name" value="C2 domain"/>
    <property type="match status" value="1"/>
</dbReference>
<gene>
    <name evidence="4" type="ORF">RI543_002497</name>
</gene>
<evidence type="ECO:0000313" key="4">
    <source>
        <dbReference type="EMBL" id="KAK5779957.1"/>
    </source>
</evidence>
<dbReference type="Pfam" id="PF00168">
    <property type="entry name" value="C2"/>
    <property type="match status" value="1"/>
</dbReference>
<evidence type="ECO:0000259" key="2">
    <source>
        <dbReference type="PROSITE" id="PS51258"/>
    </source>
</evidence>
<sequence length="1251" mass="144094">MYVLKILILEYINQPKFKQIATLSSTYESDTSQNSNSVIALMSVQQNTLIDDDESRLTEILKQSLKNYLYDVTINRKKVDNSIFRRCLLKLNNDLFMDSLMESTLTHMSNVEDLIVYFTKAANNELKKLPIENTREELYKQISSFVDLIIKLLPQSSSTEYIKKLEEYKNTMKLSKMQMKRHSVVFGQSRVSSLPVDSQSKILNQEVKYSQRKPTFVIDEIPYSDYFCKLFAMDKLVVQQDIIKLIPEASNFNIYKDYTTIQRNLKNGTGFFSENDFLQKQSYERWQSQQLHSIDELLLKFGTIRRASDSSKRENVIVPPNPRVLLQALFSLVLRLESTSGINCLSFSQSASFFIFKIAKYWLQNYPSTLSALLFAAINQNNLKYEEINIPLMESMFSIIENKILKVQEGDIDFNDWNASDIKLWENNIKITANKCFKTIDNLLSGLYAKTKPKFSSVLVFYYRYIYDSSRSSLDAGYLKIFKNTIFKTSEEYYYGLLKTLPKDGTFTTKDFQNICELIIKEISLIQKKYTKPLLDKINIATECAKMLTSAVSIDTPLMIEQIQKSSKSKNTVISPVDALELYSVLKEIRNISQQVNTMENNLSNLESTFSKYLIKFSKNISKEISKTCINALKVEKWEPLNGDIFYSSSVLDIFKMVNESLNLLQNFDWNYDYTYAISIALLLQAFSNGIYQYCITVVDIIRKSLKESSVDSDQSFQNQEEEVLATHQSNKWNLHTIRNALLASAEDSVPKAYKFKRIVCTILNNIDMMITLLEKLETKIDASKLSEVINKDSIEKKSSVSTQTSVNIYTIRVKSANNIRGYSSNGLSNSSVSIIHSEKHKTIGETIIYPNSNNPIWDQEFDLRARTDSAVTLVFNVFHFPGRFKLVRKNELCGKVTLSLNSKEFVDDGLPTAKTLCLDTQGELNVEITLENEKLDPLFGIGKAYRILSRTRDEILEQIVNKFTPFVDYTFSKEGLKQVCGSNGILKSTENDVYSAVIPLFNYLNENLNILAQSLTQELLYMVMLKVWNRLLRTADILLLPQLGIAKHKLAQAKKALWNIGNTSNIMGYGRPLTNIEMEIVFTWLDALCVDFFYNDGEGPPLESLKNTQYQNLLLIPIYYDKPVTELKKEISQLTPLYFKYIDKLTESSQIEVSRHLTTVQRRKTIMANSSKAKRSQYEKEFNLIEKSSQERAYTTLNILLRILISKGELEYVYKQLHERKLKIKQINIDALVNQVSQGKKIRYKESVDV</sequence>
<dbReference type="InterPro" id="IPR000008">
    <property type="entry name" value="C2_dom"/>
</dbReference>
<reference evidence="5" key="1">
    <citation type="submission" date="2023-07" db="EMBL/GenBank/DDBJ databases">
        <title>A draft genome of Kazachstania heterogenica Y-27499.</title>
        <authorList>
            <person name="Donic C."/>
            <person name="Kralova J.S."/>
            <person name="Fidel L."/>
            <person name="Ben-Dor S."/>
            <person name="Jung S."/>
        </authorList>
    </citation>
    <scope>NUCLEOTIDE SEQUENCE [LARGE SCALE GENOMIC DNA]</scope>
    <source>
        <strain evidence="5">Y27499</strain>
    </source>
</reference>
<dbReference type="AlphaFoldDB" id="A0AAN8A735"/>
<protein>
    <recommendedName>
        <fullName evidence="6">C2 domain-containing protein</fullName>
    </recommendedName>
</protein>
<dbReference type="SMART" id="SM00239">
    <property type="entry name" value="C2"/>
    <property type="match status" value="1"/>
</dbReference>
<dbReference type="InterPro" id="IPR014770">
    <property type="entry name" value="Munc13_1"/>
</dbReference>
<dbReference type="Gene3D" id="1.10.357.50">
    <property type="match status" value="1"/>
</dbReference>
<keyword evidence="5" id="KW-1185">Reference proteome</keyword>
<dbReference type="PROSITE" id="PS51258">
    <property type="entry name" value="MHD1"/>
    <property type="match status" value="1"/>
</dbReference>
<dbReference type="PROSITE" id="PS51259">
    <property type="entry name" value="MHD2"/>
    <property type="match status" value="1"/>
</dbReference>
<organism evidence="4 5">
    <name type="scientific">Arxiozyma heterogenica</name>
    <dbReference type="NCBI Taxonomy" id="278026"/>
    <lineage>
        <taxon>Eukaryota</taxon>
        <taxon>Fungi</taxon>
        <taxon>Dikarya</taxon>
        <taxon>Ascomycota</taxon>
        <taxon>Saccharomycotina</taxon>
        <taxon>Saccharomycetes</taxon>
        <taxon>Saccharomycetales</taxon>
        <taxon>Saccharomycetaceae</taxon>
        <taxon>Arxiozyma</taxon>
    </lineage>
</organism>
<evidence type="ECO:0000259" key="3">
    <source>
        <dbReference type="PROSITE" id="PS51259"/>
    </source>
</evidence>
<dbReference type="PROSITE" id="PS50004">
    <property type="entry name" value="C2"/>
    <property type="match status" value="1"/>
</dbReference>
<accession>A0AAN8A735</accession>
<feature type="domain" description="MHD2" evidence="3">
    <location>
        <begin position="995"/>
        <end position="1132"/>
    </location>
</feature>
<feature type="domain" description="MHD1" evidence="2">
    <location>
        <begin position="580"/>
        <end position="698"/>
    </location>
</feature>
<evidence type="ECO:0008006" key="6">
    <source>
        <dbReference type="Google" id="ProtNLM"/>
    </source>
</evidence>
<dbReference type="InterPro" id="IPR014772">
    <property type="entry name" value="Munc13_dom-2"/>
</dbReference>
<proteinExistence type="predicted"/>